<dbReference type="InterPro" id="IPR018797">
    <property type="entry name" value="FAM98"/>
</dbReference>
<dbReference type="PANTHER" id="PTHR21706:SF15">
    <property type="entry name" value="TRANSMEMBRANE PROTEIN 65"/>
    <property type="match status" value="1"/>
</dbReference>
<evidence type="ECO:0008006" key="10">
    <source>
        <dbReference type="Google" id="ProtNLM"/>
    </source>
</evidence>
<dbReference type="GO" id="GO:0005739">
    <property type="term" value="C:mitochondrion"/>
    <property type="evidence" value="ECO:0007669"/>
    <property type="project" value="TreeGrafter"/>
</dbReference>
<dbReference type="Proteomes" id="UP000218231">
    <property type="component" value="Unassembled WGS sequence"/>
</dbReference>
<organism evidence="8 9">
    <name type="scientific">Diploscapter pachys</name>
    <dbReference type="NCBI Taxonomy" id="2018661"/>
    <lineage>
        <taxon>Eukaryota</taxon>
        <taxon>Metazoa</taxon>
        <taxon>Ecdysozoa</taxon>
        <taxon>Nematoda</taxon>
        <taxon>Chromadorea</taxon>
        <taxon>Rhabditida</taxon>
        <taxon>Rhabditina</taxon>
        <taxon>Rhabditomorpha</taxon>
        <taxon>Rhabditoidea</taxon>
        <taxon>Rhabditidae</taxon>
        <taxon>Diploscapter</taxon>
    </lineage>
</organism>
<sequence length="536" mass="60250">MTEGLTVSHACEIAAVCREIKTLLQMEETVEGIDDDKQIQTFLYNLSAFLLELGCPYEEFSSGPIDARFSDAEARNRLVNYLKDEFKAAQLTAAQRLENLKPDSVEEDEDRVLLCSALEAVGSTYSNQPLGEIFSLLYQEVDKRMQRFVTAPKIMFKASMDENKWRQVEECCAMLLKDFRARTILLLKRLDVSVNSFLWTDRLQKMEDEIRGEYARRIQPHLIRYNPMQVWHLLAATDDILYIESASNYANRRNTKCPTHPLATGKAPKDRGGRTSEQTPVRNETFTQQQSGRDNPRGRGRGGGQHHGGGRGRGNYQQQHQAFDRRSNEQRVMYLASISRNALLQCSKCAVGGQRTWLRGSTTGVFKNLDKLIIYDEDDAYEIASRLTASEQELLGNALKTVAQQKGSHSPLSSAQTRQLFVVNTLPFIGFGMLDNMIMIVAGEYIDQQLGVYLTISTMAAAALGNLISDVAGVGLAHYVEILIHRCGFRSPVLSSEQLETPKTRFVINCARAIGLTIGCLIGMFPLLFFDEDKKD</sequence>
<dbReference type="OrthoDB" id="430821at2759"/>
<keyword evidence="9" id="KW-1185">Reference proteome</keyword>
<feature type="transmembrane region" description="Helical" evidence="7">
    <location>
        <begin position="506"/>
        <end position="530"/>
    </location>
</feature>
<comment type="caution">
    <text evidence="8">The sequence shown here is derived from an EMBL/GenBank/DDBJ whole genome shotgun (WGS) entry which is preliminary data.</text>
</comment>
<evidence type="ECO:0000256" key="4">
    <source>
        <dbReference type="ARBA" id="ARBA00022989"/>
    </source>
</evidence>
<evidence type="ECO:0000256" key="3">
    <source>
        <dbReference type="ARBA" id="ARBA00022692"/>
    </source>
</evidence>
<evidence type="ECO:0000256" key="5">
    <source>
        <dbReference type="ARBA" id="ARBA00023136"/>
    </source>
</evidence>
<evidence type="ECO:0000313" key="9">
    <source>
        <dbReference type="Proteomes" id="UP000218231"/>
    </source>
</evidence>
<feature type="compositionally biased region" description="Gly residues" evidence="6">
    <location>
        <begin position="301"/>
        <end position="313"/>
    </location>
</feature>
<feature type="region of interest" description="Disordered" evidence="6">
    <location>
        <begin position="253"/>
        <end position="326"/>
    </location>
</feature>
<dbReference type="Pfam" id="PF10507">
    <property type="entry name" value="TMEM65"/>
    <property type="match status" value="1"/>
</dbReference>
<feature type="compositionally biased region" description="Polar residues" evidence="6">
    <location>
        <begin position="275"/>
        <end position="293"/>
    </location>
</feature>
<keyword evidence="4 7" id="KW-1133">Transmembrane helix</keyword>
<evidence type="ECO:0000313" key="8">
    <source>
        <dbReference type="EMBL" id="PAV75840.1"/>
    </source>
</evidence>
<evidence type="ECO:0000256" key="1">
    <source>
        <dbReference type="ARBA" id="ARBA00004141"/>
    </source>
</evidence>
<feature type="transmembrane region" description="Helical" evidence="7">
    <location>
        <begin position="420"/>
        <end position="443"/>
    </location>
</feature>
<gene>
    <name evidence="8" type="ORF">WR25_14138</name>
</gene>
<evidence type="ECO:0000256" key="7">
    <source>
        <dbReference type="SAM" id="Phobius"/>
    </source>
</evidence>
<accession>A0A2A2KPI4</accession>
<dbReference type="Pfam" id="PF10239">
    <property type="entry name" value="DUF2465"/>
    <property type="match status" value="1"/>
</dbReference>
<comment type="similarity">
    <text evidence="2">Belongs to the FAM98 family.</text>
</comment>
<dbReference type="STRING" id="2018661.A0A2A2KPI4"/>
<evidence type="ECO:0000256" key="6">
    <source>
        <dbReference type="SAM" id="MobiDB-lite"/>
    </source>
</evidence>
<keyword evidence="5 7" id="KW-0472">Membrane</keyword>
<protein>
    <recommendedName>
        <fullName evidence="10">Transmembrane protein 65</fullName>
    </recommendedName>
</protein>
<dbReference type="InterPro" id="IPR019537">
    <property type="entry name" value="TMEM65"/>
</dbReference>
<reference evidence="8 9" key="1">
    <citation type="journal article" date="2017" name="Curr. Biol.">
        <title>Genome architecture and evolution of a unichromosomal asexual nematode.</title>
        <authorList>
            <person name="Fradin H."/>
            <person name="Zegar C."/>
            <person name="Gutwein M."/>
            <person name="Lucas J."/>
            <person name="Kovtun M."/>
            <person name="Corcoran D."/>
            <person name="Baugh L.R."/>
            <person name="Kiontke K."/>
            <person name="Gunsalus K."/>
            <person name="Fitch D.H."/>
            <person name="Piano F."/>
        </authorList>
    </citation>
    <scope>NUCLEOTIDE SEQUENCE [LARGE SCALE GENOMIC DNA]</scope>
    <source>
        <strain evidence="8">PF1309</strain>
    </source>
</reference>
<keyword evidence="3 7" id="KW-0812">Transmembrane</keyword>
<dbReference type="AlphaFoldDB" id="A0A2A2KPI4"/>
<dbReference type="EMBL" id="LIAE01008027">
    <property type="protein sequence ID" value="PAV75840.1"/>
    <property type="molecule type" value="Genomic_DNA"/>
</dbReference>
<dbReference type="GO" id="GO:0016020">
    <property type="term" value="C:membrane"/>
    <property type="evidence" value="ECO:0007669"/>
    <property type="project" value="UniProtKB-SubCell"/>
</dbReference>
<dbReference type="PANTHER" id="PTHR21706">
    <property type="entry name" value="TRANSMEMBRANE PROTEIN 65"/>
    <property type="match status" value="1"/>
</dbReference>
<evidence type="ECO:0000256" key="2">
    <source>
        <dbReference type="ARBA" id="ARBA00007218"/>
    </source>
</evidence>
<name>A0A2A2KPI4_9BILA</name>
<comment type="subcellular location">
    <subcellularLocation>
        <location evidence="1">Membrane</location>
        <topology evidence="1">Multi-pass membrane protein</topology>
    </subcellularLocation>
</comment>
<proteinExistence type="inferred from homology"/>